<dbReference type="HOGENOM" id="CLU_1537044_0_0_10"/>
<dbReference type="eggNOG" id="ENOG5030PFW">
    <property type="taxonomic scope" value="Bacteria"/>
</dbReference>
<comment type="caution">
    <text evidence="1">The sequence shown here is derived from an EMBL/GenBank/DDBJ whole genome shotgun (WGS) entry which is preliminary data.</text>
</comment>
<evidence type="ECO:0000313" key="1">
    <source>
        <dbReference type="EMBL" id="EDY94283.1"/>
    </source>
</evidence>
<reference evidence="1 2" key="1">
    <citation type="submission" date="2008-08" db="EMBL/GenBank/DDBJ databases">
        <title>Draft genome sequence of Bacteroides plebeius (DSM 17135).</title>
        <authorList>
            <person name="Sudarsanam P."/>
            <person name="Ley R."/>
            <person name="Guruge J."/>
            <person name="Turnbaugh P.J."/>
            <person name="Mahowald M."/>
            <person name="Liep D."/>
            <person name="Gordon J."/>
        </authorList>
    </citation>
    <scope>NUCLEOTIDE SEQUENCE [LARGE SCALE GENOMIC DNA]</scope>
    <source>
        <strain evidence="2">DSM 17135 / JCM 12973 / M2</strain>
    </source>
</reference>
<gene>
    <name evidence="1" type="ORF">BACPLE_03737</name>
</gene>
<name>B5D3Y3_PHOPM</name>
<accession>B5D3Y3</accession>
<reference evidence="1 2" key="2">
    <citation type="submission" date="2008-08" db="EMBL/GenBank/DDBJ databases">
        <authorList>
            <person name="Fulton L."/>
            <person name="Clifton S."/>
            <person name="Fulton B."/>
            <person name="Xu J."/>
            <person name="Minx P."/>
            <person name="Pepin K.H."/>
            <person name="Johnson M."/>
            <person name="Thiruvilangam P."/>
            <person name="Bhonagiri V."/>
            <person name="Nash W.E."/>
            <person name="Mardis E.R."/>
            <person name="Wilson R.K."/>
        </authorList>
    </citation>
    <scope>NUCLEOTIDE SEQUENCE [LARGE SCALE GENOMIC DNA]</scope>
    <source>
        <strain evidence="2">DSM 17135 / JCM 12973 / M2</strain>
    </source>
</reference>
<organism evidence="1 2">
    <name type="scientific">Phocaeicola plebeius (strain DSM 17135 / JCM 12973 / CCUG 54634 / M2)</name>
    <name type="common">Bacteroides plebeius</name>
    <dbReference type="NCBI Taxonomy" id="484018"/>
    <lineage>
        <taxon>Bacteria</taxon>
        <taxon>Pseudomonadati</taxon>
        <taxon>Bacteroidota</taxon>
        <taxon>Bacteroidia</taxon>
        <taxon>Bacteroidales</taxon>
        <taxon>Bacteroidaceae</taxon>
        <taxon>Phocaeicola</taxon>
    </lineage>
</organism>
<dbReference type="EMBL" id="ABQC02000024">
    <property type="protein sequence ID" value="EDY94283.1"/>
    <property type="molecule type" value="Genomic_DNA"/>
</dbReference>
<sequence length="174" mass="19358">MAKTASLAAMVTSLTTEKDITNMVEARKAIATVAVRITTIEKGEKVIVLLIILALIMERTVRREVVMVIARSVHTETVPTIMKEESSVLLTILVLTTIMVDVRSVRTLLVSTTTRKEENSVHIVRALTMHNRVENSTRIVLVLITMADSRADMVVHREVTVRALPTTTRMQNIA</sequence>
<protein>
    <submittedName>
        <fullName evidence="1">Uncharacterized protein</fullName>
    </submittedName>
</protein>
<proteinExistence type="predicted"/>
<dbReference type="Proteomes" id="UP000003452">
    <property type="component" value="Unassembled WGS sequence"/>
</dbReference>
<evidence type="ECO:0000313" key="2">
    <source>
        <dbReference type="Proteomes" id="UP000003452"/>
    </source>
</evidence>
<dbReference type="AlphaFoldDB" id="B5D3Y3"/>